<evidence type="ECO:0000256" key="1">
    <source>
        <dbReference type="SAM" id="Phobius"/>
    </source>
</evidence>
<feature type="transmembrane region" description="Helical" evidence="1">
    <location>
        <begin position="50"/>
        <end position="81"/>
    </location>
</feature>
<accession>A0A8T2TH98</accession>
<protein>
    <submittedName>
        <fullName evidence="2">Uncharacterized protein</fullName>
    </submittedName>
</protein>
<evidence type="ECO:0000313" key="2">
    <source>
        <dbReference type="EMBL" id="KAH7420785.1"/>
    </source>
</evidence>
<keyword evidence="3" id="KW-1185">Reference proteome</keyword>
<keyword evidence="1" id="KW-1133">Transmembrane helix</keyword>
<dbReference type="Proteomes" id="UP000825935">
    <property type="component" value="Chromosome 13"/>
</dbReference>
<name>A0A8T2TH98_CERRI</name>
<keyword evidence="1" id="KW-0472">Membrane</keyword>
<gene>
    <name evidence="2" type="ORF">KP509_13G022400</name>
</gene>
<sequence length="697" mass="77610">MVAACEKLTPCSLPFNSSLFSYAGAHKTMDNSREEEICKSFLNISPKTSVLLVLLLVPVSIVLHMIISSCFILIVCLAAAVCVGLSTVEWLGLSTGADDLSHSAHRNRLGSFLLSMHADCSCRYVSSTEELATKSWKCGIFQLLLQLSCLFPALRRTLLSDLDKDLYSKDDGGWTEITERHRASFSGMDSANTGAAHALKKGANNADYYGKGRVMDIFVHPSLDMSSHTGPFAVVDVEAQSSGSHFPYSGSGVGGTPEFEDSIFSCAGERVCNILHDATKHASDDPIDEQVIEDACILMATNISDSASAYPNEDEYTVDKHQIHPIEGYRQCEKLLKQGSDAANLKSGLSICRMSDDLDKFEITDAELQKSASDYYTLEGDVLWSRAETKKHSKDGAQGSDTCDLCKQVGELSVSVQKLSNFSSERWSETNQHTCIPVNRSSFCCVNAMIAQEETWWADSERSSAEKMSEDMVIDKELRAIANRSGNKGEESNYMSIAGSFRDYIGSFRELDMIWPDEEFTERKEDGYFIGCCDDHAKPCVLHSKSRSKVLQNDPLLSKATLTREQEMMDVLWQEYNEDRKQKQGNNLNKRTKESSRWQRLKAPLESSGISEVLDAGNGTECLNVHQSSCMMNPNNPMAGCTSYSKGLYTHSPRFRCDKPCCRKMRGDSRRRQFIGFCRLFRELGLKQCIQSSKVNR</sequence>
<comment type="caution">
    <text evidence="2">The sequence shown here is derived from an EMBL/GenBank/DDBJ whole genome shotgun (WGS) entry which is preliminary data.</text>
</comment>
<dbReference type="AlphaFoldDB" id="A0A8T2TH98"/>
<dbReference type="EMBL" id="CM035418">
    <property type="protein sequence ID" value="KAH7420785.1"/>
    <property type="molecule type" value="Genomic_DNA"/>
</dbReference>
<evidence type="ECO:0000313" key="3">
    <source>
        <dbReference type="Proteomes" id="UP000825935"/>
    </source>
</evidence>
<reference evidence="2" key="1">
    <citation type="submission" date="2021-08" db="EMBL/GenBank/DDBJ databases">
        <title>WGS assembly of Ceratopteris richardii.</title>
        <authorList>
            <person name="Marchant D.B."/>
            <person name="Chen G."/>
            <person name="Jenkins J."/>
            <person name="Shu S."/>
            <person name="Leebens-Mack J."/>
            <person name="Grimwood J."/>
            <person name="Schmutz J."/>
            <person name="Soltis P."/>
            <person name="Soltis D."/>
            <person name="Chen Z.-H."/>
        </authorList>
    </citation>
    <scope>NUCLEOTIDE SEQUENCE</scope>
    <source>
        <strain evidence="2">Whitten #5841</strain>
        <tissue evidence="2">Leaf</tissue>
    </source>
</reference>
<dbReference type="OrthoDB" id="1914889at2759"/>
<keyword evidence="1" id="KW-0812">Transmembrane</keyword>
<proteinExistence type="predicted"/>
<organism evidence="2 3">
    <name type="scientific">Ceratopteris richardii</name>
    <name type="common">Triangle waterfern</name>
    <dbReference type="NCBI Taxonomy" id="49495"/>
    <lineage>
        <taxon>Eukaryota</taxon>
        <taxon>Viridiplantae</taxon>
        <taxon>Streptophyta</taxon>
        <taxon>Embryophyta</taxon>
        <taxon>Tracheophyta</taxon>
        <taxon>Polypodiopsida</taxon>
        <taxon>Polypodiidae</taxon>
        <taxon>Polypodiales</taxon>
        <taxon>Pteridineae</taxon>
        <taxon>Pteridaceae</taxon>
        <taxon>Parkerioideae</taxon>
        <taxon>Ceratopteris</taxon>
    </lineage>
</organism>